<dbReference type="EMBL" id="OAOQ01000003">
    <property type="protein sequence ID" value="SNX69212.1"/>
    <property type="molecule type" value="Genomic_DNA"/>
</dbReference>
<dbReference type="OrthoDB" id="9766672at2"/>
<organism evidence="3 4">
    <name type="scientific">Cereibacter ovatus</name>
    <dbReference type="NCBI Taxonomy" id="439529"/>
    <lineage>
        <taxon>Bacteria</taxon>
        <taxon>Pseudomonadati</taxon>
        <taxon>Pseudomonadota</taxon>
        <taxon>Alphaproteobacteria</taxon>
        <taxon>Rhodobacterales</taxon>
        <taxon>Paracoccaceae</taxon>
        <taxon>Cereibacter</taxon>
    </lineage>
</organism>
<feature type="region of interest" description="Disordered" evidence="1">
    <location>
        <begin position="151"/>
        <end position="175"/>
    </location>
</feature>
<evidence type="ECO:0000256" key="1">
    <source>
        <dbReference type="SAM" id="MobiDB-lite"/>
    </source>
</evidence>
<dbReference type="Gene3D" id="3.30.70.1070">
    <property type="entry name" value="Sporulation related repeat"/>
    <property type="match status" value="1"/>
</dbReference>
<keyword evidence="4" id="KW-1185">Reference proteome</keyword>
<dbReference type="RefSeq" id="WP_097029665.1">
    <property type="nucleotide sequence ID" value="NZ_OAOQ01000003.1"/>
</dbReference>
<evidence type="ECO:0000313" key="3">
    <source>
        <dbReference type="EMBL" id="SNX69212.1"/>
    </source>
</evidence>
<evidence type="ECO:0000313" key="4">
    <source>
        <dbReference type="Proteomes" id="UP000219467"/>
    </source>
</evidence>
<reference evidence="4" key="1">
    <citation type="submission" date="2017-08" db="EMBL/GenBank/DDBJ databases">
        <authorList>
            <person name="Varghese N."/>
            <person name="Submissions S."/>
        </authorList>
    </citation>
    <scope>NUCLEOTIDE SEQUENCE [LARGE SCALE GENOMIC DNA]</scope>
    <source>
        <strain evidence="4">JA234</strain>
    </source>
</reference>
<evidence type="ECO:0000259" key="2">
    <source>
        <dbReference type="PROSITE" id="PS51724"/>
    </source>
</evidence>
<feature type="domain" description="SPOR" evidence="2">
    <location>
        <begin position="184"/>
        <end position="262"/>
    </location>
</feature>
<name>A0A285CNU2_9RHOB</name>
<accession>A0A285CNU2</accession>
<dbReference type="GO" id="GO:0042834">
    <property type="term" value="F:peptidoglycan binding"/>
    <property type="evidence" value="ECO:0007669"/>
    <property type="project" value="InterPro"/>
</dbReference>
<protein>
    <submittedName>
        <fullName evidence="3">Sporulation related protein</fullName>
    </submittedName>
</protein>
<dbReference type="AlphaFoldDB" id="A0A285CNU2"/>
<dbReference type="InterPro" id="IPR036680">
    <property type="entry name" value="SPOR-like_sf"/>
</dbReference>
<dbReference type="InterPro" id="IPR007730">
    <property type="entry name" value="SPOR-like_dom"/>
</dbReference>
<dbReference type="Proteomes" id="UP000219467">
    <property type="component" value="Unassembled WGS sequence"/>
</dbReference>
<gene>
    <name evidence="3" type="ORF">SAMN05878503_103199</name>
</gene>
<sequence>MAHPVFRTLVLVAAAGVALSGCEAMRKATSKTDTTGAASDAVAATKQAGGETRDVEAPEVFQTTDKALWDGRPSLGGIWVASPDVKDPERVMMKNAANGKTVVGALFRRERDNPGPKLQLSSDAAEALGLLAGQPATISVTALRRKDVAASAAAAPPATKATTAPRANPAAAAAATQAPPAKAAAAAGGGLIQIASFGQETNARAAADKIAKAGIPAQVRAGTTGDKQIWSVIAGPAPASETPALIARLNSLGFADAYPLSR</sequence>
<dbReference type="SUPFAM" id="SSF110997">
    <property type="entry name" value="Sporulation related repeat"/>
    <property type="match status" value="1"/>
</dbReference>
<proteinExistence type="predicted"/>
<dbReference type="PROSITE" id="PS51257">
    <property type="entry name" value="PROKAR_LIPOPROTEIN"/>
    <property type="match status" value="1"/>
</dbReference>
<dbReference type="Pfam" id="PF05036">
    <property type="entry name" value="SPOR"/>
    <property type="match status" value="1"/>
</dbReference>
<dbReference type="PROSITE" id="PS51724">
    <property type="entry name" value="SPOR"/>
    <property type="match status" value="1"/>
</dbReference>